<name>A0ABM5L2C7_DIAVI</name>
<dbReference type="Proteomes" id="UP001652700">
    <property type="component" value="Unplaced"/>
</dbReference>
<dbReference type="EnsemblMetazoa" id="XM_050660635.1">
    <property type="protein sequence ID" value="XP_050516592.1"/>
    <property type="gene ID" value="LOC126891458"/>
</dbReference>
<reference evidence="1" key="1">
    <citation type="submission" date="2025-05" db="UniProtKB">
        <authorList>
            <consortium name="EnsemblMetazoa"/>
        </authorList>
    </citation>
    <scope>IDENTIFICATION</scope>
</reference>
<accession>A0ABM5L2C7</accession>
<sequence length="154" mass="17904">MIENPRKMKLFKDRINPFTQYTDKEFRSKYRFSKDGVRFLENLIGDSLIVDKRGGGLSLTLQLPTALRYWGRNEIQDDAADIHGLSQQYITNVCRCVARAILEKRFDYIKMPSLNEELILMRQFEQIAGFKKVIGTIDCTHIRIPKIKGPSGQY</sequence>
<evidence type="ECO:0000313" key="1">
    <source>
        <dbReference type="EnsemblMetazoa" id="XP_050516592.1"/>
    </source>
</evidence>
<evidence type="ECO:0000313" key="2">
    <source>
        <dbReference type="Proteomes" id="UP001652700"/>
    </source>
</evidence>
<proteinExistence type="predicted"/>
<keyword evidence="2" id="KW-1185">Reference proteome</keyword>
<evidence type="ECO:0008006" key="3">
    <source>
        <dbReference type="Google" id="ProtNLM"/>
    </source>
</evidence>
<dbReference type="RefSeq" id="XP_050516592.1">
    <property type="nucleotide sequence ID" value="XM_050660635.1"/>
</dbReference>
<organism evidence="1 2">
    <name type="scientific">Diabrotica virgifera virgifera</name>
    <name type="common">western corn rootworm</name>
    <dbReference type="NCBI Taxonomy" id="50390"/>
    <lineage>
        <taxon>Eukaryota</taxon>
        <taxon>Metazoa</taxon>
        <taxon>Ecdysozoa</taxon>
        <taxon>Arthropoda</taxon>
        <taxon>Hexapoda</taxon>
        <taxon>Insecta</taxon>
        <taxon>Pterygota</taxon>
        <taxon>Neoptera</taxon>
        <taxon>Endopterygota</taxon>
        <taxon>Coleoptera</taxon>
        <taxon>Polyphaga</taxon>
        <taxon>Cucujiformia</taxon>
        <taxon>Chrysomeloidea</taxon>
        <taxon>Chrysomelidae</taxon>
        <taxon>Galerucinae</taxon>
        <taxon>Diabroticina</taxon>
        <taxon>Diabroticites</taxon>
        <taxon>Diabrotica</taxon>
    </lineage>
</organism>
<protein>
    <recommendedName>
        <fullName evidence="3">Nuclease HARBI1</fullName>
    </recommendedName>
</protein>
<dbReference type="GeneID" id="126891458"/>